<sequence length="282" mass="29368">MTTTPAKYGQFAVITGASSGLGAEFAAQLADAGFNLVLVARRRDRLDALANHLGSQRQVLAIPLDLAAPGAVDELVARTRALDVGLVVAAAGTMVAGRFVDNDYAAESQSVQLNVLALMQLAHRYGAMMATRGRGGLILVASTVGHAAVPFSANYAATKAYVSSLGRALHYELKSSGVDVLTLAPGPTDTEGLRETEGIDFGALPMPMMTSTAVVRTALKKLGRRSLVIPGAMNRMADVLCHLLPRSVMTAMFGRMLFKAMAAGPAAAPTSGIDSQRQGRAS</sequence>
<dbReference type="Gene3D" id="3.40.50.720">
    <property type="entry name" value="NAD(P)-binding Rossmann-like Domain"/>
    <property type="match status" value="1"/>
</dbReference>
<comment type="similarity">
    <text evidence="2">Belongs to the short-chain dehydrogenases/reductases (SDR) family.</text>
</comment>
<dbReference type="PROSITE" id="PS00061">
    <property type="entry name" value="ADH_SHORT"/>
    <property type="match status" value="1"/>
</dbReference>
<dbReference type="OrthoDB" id="9810734at2"/>
<comment type="subcellular location">
    <subcellularLocation>
        <location evidence="1">Endoplasmic reticulum</location>
    </subcellularLocation>
</comment>
<dbReference type="PANTHER" id="PTHR43899">
    <property type="entry name" value="RH59310P"/>
    <property type="match status" value="1"/>
</dbReference>
<dbReference type="Proteomes" id="UP000192566">
    <property type="component" value="Unassembled WGS sequence"/>
</dbReference>
<keyword evidence="5" id="KW-1185">Reference proteome</keyword>
<protein>
    <submittedName>
        <fullName evidence="4">Uncharacterized protein</fullName>
    </submittedName>
</protein>
<dbReference type="SUPFAM" id="SSF51735">
    <property type="entry name" value="NAD(P)-binding Rossmann-fold domains"/>
    <property type="match status" value="1"/>
</dbReference>
<dbReference type="PIRSF" id="PIRSF000126">
    <property type="entry name" value="11-beta-HSD1"/>
    <property type="match status" value="1"/>
</dbReference>
<dbReference type="InterPro" id="IPR036291">
    <property type="entry name" value="NAD(P)-bd_dom_sf"/>
</dbReference>
<dbReference type="PRINTS" id="PR00081">
    <property type="entry name" value="GDHRDH"/>
</dbReference>
<reference evidence="4 5" key="1">
    <citation type="submission" date="2017-02" db="EMBL/GenBank/DDBJ databases">
        <title>The new phylogeny of genus Mycobacterium.</title>
        <authorList>
            <person name="Tortoli E."/>
            <person name="Trovato A."/>
            <person name="Cirillo D.M."/>
        </authorList>
    </citation>
    <scope>NUCLEOTIDE SEQUENCE [LARGE SCALE GENOMIC DNA]</scope>
    <source>
        <strain evidence="4 5">DSM 44471</strain>
    </source>
</reference>
<evidence type="ECO:0000256" key="1">
    <source>
        <dbReference type="ARBA" id="ARBA00004240"/>
    </source>
</evidence>
<dbReference type="InterPro" id="IPR002347">
    <property type="entry name" value="SDR_fam"/>
</dbReference>
<gene>
    <name evidence="4" type="ORF">BST25_12700</name>
</gene>
<evidence type="ECO:0000256" key="3">
    <source>
        <dbReference type="ARBA" id="ARBA00023002"/>
    </source>
</evidence>
<dbReference type="RefSeq" id="WP_083074396.1">
    <property type="nucleotide sequence ID" value="NZ_AP022615.1"/>
</dbReference>
<accession>A0A1X0DMX0</accession>
<proteinExistence type="inferred from homology"/>
<dbReference type="PANTHER" id="PTHR43899:SF13">
    <property type="entry name" value="RH59310P"/>
    <property type="match status" value="1"/>
</dbReference>
<keyword evidence="3" id="KW-0560">Oxidoreductase</keyword>
<dbReference type="Pfam" id="PF00106">
    <property type="entry name" value="adh_short"/>
    <property type="match status" value="1"/>
</dbReference>
<evidence type="ECO:0000313" key="5">
    <source>
        <dbReference type="Proteomes" id="UP000192566"/>
    </source>
</evidence>
<evidence type="ECO:0000256" key="2">
    <source>
        <dbReference type="ARBA" id="ARBA00006484"/>
    </source>
</evidence>
<dbReference type="AlphaFoldDB" id="A0A1X0DMX0"/>
<dbReference type="InterPro" id="IPR020904">
    <property type="entry name" value="Sc_DH/Rdtase_CS"/>
</dbReference>
<evidence type="ECO:0000313" key="4">
    <source>
        <dbReference type="EMBL" id="ORA73190.1"/>
    </source>
</evidence>
<dbReference type="EMBL" id="MVHR01000016">
    <property type="protein sequence ID" value="ORA73190.1"/>
    <property type="molecule type" value="Genomic_DNA"/>
</dbReference>
<dbReference type="GO" id="GO:0016491">
    <property type="term" value="F:oxidoreductase activity"/>
    <property type="evidence" value="ECO:0007669"/>
    <property type="project" value="UniProtKB-KW"/>
</dbReference>
<organism evidence="4 5">
    <name type="scientific">Mycobacterium heidelbergense</name>
    <dbReference type="NCBI Taxonomy" id="53376"/>
    <lineage>
        <taxon>Bacteria</taxon>
        <taxon>Bacillati</taxon>
        <taxon>Actinomycetota</taxon>
        <taxon>Actinomycetes</taxon>
        <taxon>Mycobacteriales</taxon>
        <taxon>Mycobacteriaceae</taxon>
        <taxon>Mycobacterium</taxon>
        <taxon>Mycobacterium simiae complex</taxon>
    </lineage>
</organism>
<comment type="caution">
    <text evidence="4">The sequence shown here is derived from an EMBL/GenBank/DDBJ whole genome shotgun (WGS) entry which is preliminary data.</text>
</comment>
<dbReference type="STRING" id="53376.BST25_12700"/>
<name>A0A1X0DMX0_MYCHE</name>
<dbReference type="InterPro" id="IPR051019">
    <property type="entry name" value="VLCFA-Steroid_DH"/>
</dbReference>